<evidence type="ECO:0000313" key="4">
    <source>
        <dbReference type="EMBL" id="MEM5947430.1"/>
    </source>
</evidence>
<keyword evidence="2 3" id="KW-0663">Pyridoxal phosphate</keyword>
<dbReference type="Pfam" id="PF00202">
    <property type="entry name" value="Aminotran_3"/>
    <property type="match status" value="1"/>
</dbReference>
<sequence>MKRTLLVGGVNSPVRTFAAVSEPPLICSYARGSFLYDTQGNKYLDFIGGWGALIHGHSNPRIRRALKKVQTSGILYGLTHDGEEKLANKIKSFIPFIEKIRFLNSGTEAAMTAIRVARAATKREKILMFSGCYHGHADSFLTKMGSGGATLSLPLSEGIPHGVLNKTIVIRYNDTEGLRKAFHDNPDIAALIIEPVAGNMGLVPAKKDFLTEARKLCDKFGTILIFDEIMCGFRASYGSVAELYNIFPDIILLGKVIGGGAPVGAIAGKENLMSLLSPEGPVYQAGTFSGNPLTCNLGLAALIEIEKNRNINHLENLGFIMDSILSDTKRITFVRLGSMCCLFFLSEAPENREDVDRQNRDVFSNFHKKLRAKGILIPPSPYETWFLNTAMKERDIKNAALIIRNTAEEVLNT</sequence>
<keyword evidence="5" id="KW-1185">Reference proteome</keyword>
<keyword evidence="4" id="KW-0413">Isomerase</keyword>
<dbReference type="RefSeq" id="WP_420068879.1">
    <property type="nucleotide sequence ID" value="NZ_JBCHKQ010000001.1"/>
</dbReference>
<dbReference type="InterPro" id="IPR015421">
    <property type="entry name" value="PyrdxlP-dep_Trfase_major"/>
</dbReference>
<comment type="similarity">
    <text evidence="3">Belongs to the class-III pyridoxal-phosphate-dependent aminotransferase family.</text>
</comment>
<dbReference type="PANTHER" id="PTHR43713">
    <property type="entry name" value="GLUTAMATE-1-SEMIALDEHYDE 2,1-AMINOMUTASE"/>
    <property type="match status" value="1"/>
</dbReference>
<evidence type="ECO:0000256" key="2">
    <source>
        <dbReference type="ARBA" id="ARBA00022898"/>
    </source>
</evidence>
<evidence type="ECO:0000256" key="1">
    <source>
        <dbReference type="ARBA" id="ARBA00001933"/>
    </source>
</evidence>
<dbReference type="InterPro" id="IPR049704">
    <property type="entry name" value="Aminotrans_3_PPA_site"/>
</dbReference>
<protein>
    <submittedName>
        <fullName evidence="4">Glutamate-1-semialdehyde 2,1-aminomutase</fullName>
        <ecNumber evidence="4">5.4.3.8</ecNumber>
    </submittedName>
</protein>
<dbReference type="PROSITE" id="PS00600">
    <property type="entry name" value="AA_TRANSFER_CLASS_3"/>
    <property type="match status" value="1"/>
</dbReference>
<name>A0ABU9U9U1_9SPIR</name>
<gene>
    <name evidence="4" type="ORF">WKV44_02625</name>
</gene>
<dbReference type="SUPFAM" id="SSF53383">
    <property type="entry name" value="PLP-dependent transferases"/>
    <property type="match status" value="1"/>
</dbReference>
<dbReference type="EMBL" id="JBCHKQ010000001">
    <property type="protein sequence ID" value="MEM5947430.1"/>
    <property type="molecule type" value="Genomic_DNA"/>
</dbReference>
<dbReference type="GO" id="GO:0042286">
    <property type="term" value="F:glutamate-1-semialdehyde 2,1-aminomutase activity"/>
    <property type="evidence" value="ECO:0007669"/>
    <property type="project" value="UniProtKB-EC"/>
</dbReference>
<dbReference type="NCBIfam" id="NF000818">
    <property type="entry name" value="PRK00062.1"/>
    <property type="match status" value="1"/>
</dbReference>
<dbReference type="InterPro" id="IPR015424">
    <property type="entry name" value="PyrdxlP-dep_Trfase"/>
</dbReference>
<dbReference type="InterPro" id="IPR015422">
    <property type="entry name" value="PyrdxlP-dep_Trfase_small"/>
</dbReference>
<accession>A0ABU9U9U1</accession>
<evidence type="ECO:0000313" key="5">
    <source>
        <dbReference type="Proteomes" id="UP001466331"/>
    </source>
</evidence>
<comment type="caution">
    <text evidence="4">The sequence shown here is derived from an EMBL/GenBank/DDBJ whole genome shotgun (WGS) entry which is preliminary data.</text>
</comment>
<dbReference type="Gene3D" id="3.40.640.10">
    <property type="entry name" value="Type I PLP-dependent aspartate aminotransferase-like (Major domain)"/>
    <property type="match status" value="1"/>
</dbReference>
<dbReference type="Proteomes" id="UP001466331">
    <property type="component" value="Unassembled WGS sequence"/>
</dbReference>
<dbReference type="EC" id="5.4.3.8" evidence="4"/>
<evidence type="ECO:0000256" key="3">
    <source>
        <dbReference type="RuleBase" id="RU003560"/>
    </source>
</evidence>
<dbReference type="Gene3D" id="3.90.1150.10">
    <property type="entry name" value="Aspartate Aminotransferase, domain 1"/>
    <property type="match status" value="1"/>
</dbReference>
<dbReference type="PANTHER" id="PTHR43713:SF3">
    <property type="entry name" value="GLUTAMATE-1-SEMIALDEHYDE 2,1-AMINOMUTASE 1, CHLOROPLASTIC-RELATED"/>
    <property type="match status" value="1"/>
</dbReference>
<reference evidence="4 5" key="1">
    <citation type="submission" date="2024-03" db="EMBL/GenBank/DDBJ databases">
        <title>Ignisphaera cupida sp. nov., a hyperthermophilic hydrolytic archaeon from a hot spring of Kamchatka, and proposal of Ignisphaeraceae fam. nov.</title>
        <authorList>
            <person name="Podosokorskaya O.A."/>
            <person name="Elcheninov A.G."/>
            <person name="Maltseva A.I."/>
            <person name="Zayulina K.S."/>
            <person name="Novikov A."/>
            <person name="Merkel A.Y."/>
        </authorList>
    </citation>
    <scope>NUCLEOTIDE SEQUENCE [LARGE SCALE GENOMIC DNA]</scope>
    <source>
        <strain evidence="4 5">38H-sp</strain>
    </source>
</reference>
<dbReference type="CDD" id="cd00610">
    <property type="entry name" value="OAT_like"/>
    <property type="match status" value="1"/>
</dbReference>
<dbReference type="InterPro" id="IPR005814">
    <property type="entry name" value="Aminotrans_3"/>
</dbReference>
<proteinExistence type="inferred from homology"/>
<comment type="cofactor">
    <cofactor evidence="1">
        <name>pyridoxal 5'-phosphate</name>
        <dbReference type="ChEBI" id="CHEBI:597326"/>
    </cofactor>
</comment>
<organism evidence="4 5">
    <name type="scientific">Rarispira pelagica</name>
    <dbReference type="NCBI Taxonomy" id="3141764"/>
    <lineage>
        <taxon>Bacteria</taxon>
        <taxon>Pseudomonadati</taxon>
        <taxon>Spirochaetota</taxon>
        <taxon>Spirochaetia</taxon>
        <taxon>Winmispirales</taxon>
        <taxon>Winmispiraceae</taxon>
        <taxon>Rarispira</taxon>
    </lineage>
</organism>